<dbReference type="Proteomes" id="UP000004994">
    <property type="component" value="Chromosome 8"/>
</dbReference>
<dbReference type="Gramene" id="Solyc08g068940.1.1">
    <property type="protein sequence ID" value="Solyc08g068940.1.1.1"/>
    <property type="gene ID" value="Solyc08g068940.1"/>
</dbReference>
<sequence>MQKGNSQSAHIINIKVTYLTASPFGHEVYPGKQSTFKSWNASVGWFLRQHVRQKNCKHNQFLNTNNSFWSRMNGCLSIECQPVPGYCK</sequence>
<dbReference type="EnsemblPlants" id="Solyc08g068940.1.1">
    <property type="protein sequence ID" value="Solyc08g068940.1.1.1"/>
    <property type="gene ID" value="Solyc08g068940.1"/>
</dbReference>
<evidence type="ECO:0000313" key="1">
    <source>
        <dbReference type="EnsemblPlants" id="Solyc08g068940.1.1.1"/>
    </source>
</evidence>
<accession>A0A3Q7HQ63</accession>
<organism evidence="1">
    <name type="scientific">Solanum lycopersicum</name>
    <name type="common">Tomato</name>
    <name type="synonym">Lycopersicon esculentum</name>
    <dbReference type="NCBI Taxonomy" id="4081"/>
    <lineage>
        <taxon>Eukaryota</taxon>
        <taxon>Viridiplantae</taxon>
        <taxon>Streptophyta</taxon>
        <taxon>Embryophyta</taxon>
        <taxon>Tracheophyta</taxon>
        <taxon>Spermatophyta</taxon>
        <taxon>Magnoliopsida</taxon>
        <taxon>eudicotyledons</taxon>
        <taxon>Gunneridae</taxon>
        <taxon>Pentapetalae</taxon>
        <taxon>asterids</taxon>
        <taxon>lamiids</taxon>
        <taxon>Solanales</taxon>
        <taxon>Solanaceae</taxon>
        <taxon>Solanoideae</taxon>
        <taxon>Solaneae</taxon>
        <taxon>Solanum</taxon>
        <taxon>Solanum subgen. Lycopersicon</taxon>
    </lineage>
</organism>
<dbReference type="InParanoid" id="A0A3Q7HQ63"/>
<protein>
    <submittedName>
        <fullName evidence="1">Uncharacterized protein</fullName>
    </submittedName>
</protein>
<dbReference type="AlphaFoldDB" id="A0A3Q7HQ63"/>
<keyword evidence="2" id="KW-1185">Reference proteome</keyword>
<reference evidence="1" key="1">
    <citation type="journal article" date="2012" name="Nature">
        <title>The tomato genome sequence provides insights into fleshy fruit evolution.</title>
        <authorList>
            <consortium name="Tomato Genome Consortium"/>
        </authorList>
    </citation>
    <scope>NUCLEOTIDE SEQUENCE [LARGE SCALE GENOMIC DNA]</scope>
    <source>
        <strain evidence="1">cv. Heinz 1706</strain>
    </source>
</reference>
<name>A0A3Q7HQ63_SOLLC</name>
<proteinExistence type="predicted"/>
<evidence type="ECO:0000313" key="2">
    <source>
        <dbReference type="Proteomes" id="UP000004994"/>
    </source>
</evidence>
<reference evidence="1" key="2">
    <citation type="submission" date="2019-01" db="UniProtKB">
        <authorList>
            <consortium name="EnsemblPlants"/>
        </authorList>
    </citation>
    <scope>IDENTIFICATION</scope>
    <source>
        <strain evidence="1">cv. Heinz 1706</strain>
    </source>
</reference>
<dbReference type="PaxDb" id="4081-Solyc08g068940.1.1"/>